<keyword evidence="4" id="KW-1185">Reference proteome</keyword>
<gene>
    <name evidence="3" type="ORF">BDV38DRAFT_92897</name>
</gene>
<dbReference type="GeneID" id="43648352"/>
<dbReference type="AlphaFoldDB" id="A0A5N6T982"/>
<proteinExistence type="predicted"/>
<feature type="compositionally biased region" description="Basic and acidic residues" evidence="1">
    <location>
        <begin position="89"/>
        <end position="98"/>
    </location>
</feature>
<sequence length="106" mass="11463">MTRANMFILYSASSRNVTLSPRSGRGRFPPVPKLVSQVPLPGTINAGLAFRLHPGAPLNAKIAYSVIAGVVGLAYLGVHLLVGMHGISRRQERKREPNYLKVGSSR</sequence>
<name>A0A5N6T982_ASPPS</name>
<dbReference type="Proteomes" id="UP000325672">
    <property type="component" value="Unassembled WGS sequence"/>
</dbReference>
<reference evidence="3 4" key="1">
    <citation type="submission" date="2019-04" db="EMBL/GenBank/DDBJ databases">
        <title>Friends and foes A comparative genomics study of 23 Aspergillus species from section Flavi.</title>
        <authorList>
            <consortium name="DOE Joint Genome Institute"/>
            <person name="Kjaerbolling I."/>
            <person name="Vesth T."/>
            <person name="Frisvad J.C."/>
            <person name="Nybo J.L."/>
            <person name="Theobald S."/>
            <person name="Kildgaard S."/>
            <person name="Isbrandt T."/>
            <person name="Kuo A."/>
            <person name="Sato A."/>
            <person name="Lyhne E.K."/>
            <person name="Kogle M.E."/>
            <person name="Wiebenga A."/>
            <person name="Kun R.S."/>
            <person name="Lubbers R.J."/>
            <person name="Makela M.R."/>
            <person name="Barry K."/>
            <person name="Chovatia M."/>
            <person name="Clum A."/>
            <person name="Daum C."/>
            <person name="Haridas S."/>
            <person name="He G."/>
            <person name="LaButti K."/>
            <person name="Lipzen A."/>
            <person name="Mondo S."/>
            <person name="Riley R."/>
            <person name="Salamov A."/>
            <person name="Simmons B.A."/>
            <person name="Magnuson J.K."/>
            <person name="Henrissat B."/>
            <person name="Mortensen U.H."/>
            <person name="Larsen T.O."/>
            <person name="Devries R.P."/>
            <person name="Grigoriev I.V."/>
            <person name="Machida M."/>
            <person name="Baker S.E."/>
            <person name="Andersen M.R."/>
        </authorList>
    </citation>
    <scope>NUCLEOTIDE SEQUENCE [LARGE SCALE GENOMIC DNA]</scope>
    <source>
        <strain evidence="3 4">CBS 117625</strain>
    </source>
</reference>
<dbReference type="SUPFAM" id="SSF49344">
    <property type="entry name" value="CBD9-like"/>
    <property type="match status" value="1"/>
</dbReference>
<dbReference type="EMBL" id="ML743553">
    <property type="protein sequence ID" value="KAE8142739.1"/>
    <property type="molecule type" value="Genomic_DNA"/>
</dbReference>
<protein>
    <submittedName>
        <fullName evidence="3">Uncharacterized protein</fullName>
    </submittedName>
</protein>
<evidence type="ECO:0000256" key="1">
    <source>
        <dbReference type="SAM" id="MobiDB-lite"/>
    </source>
</evidence>
<keyword evidence="2" id="KW-0812">Transmembrane</keyword>
<keyword evidence="2" id="KW-0472">Membrane</keyword>
<dbReference type="PANTHER" id="PTHR47797:SF1">
    <property type="entry name" value="CYTOCHROME B561 DOMAIN-CONTAINING PROTEIN-RELATED"/>
    <property type="match status" value="1"/>
</dbReference>
<organism evidence="3 4">
    <name type="scientific">Aspergillus pseudotamarii</name>
    <dbReference type="NCBI Taxonomy" id="132259"/>
    <lineage>
        <taxon>Eukaryota</taxon>
        <taxon>Fungi</taxon>
        <taxon>Dikarya</taxon>
        <taxon>Ascomycota</taxon>
        <taxon>Pezizomycotina</taxon>
        <taxon>Eurotiomycetes</taxon>
        <taxon>Eurotiomycetidae</taxon>
        <taxon>Eurotiales</taxon>
        <taxon>Aspergillaceae</taxon>
        <taxon>Aspergillus</taxon>
        <taxon>Aspergillus subgen. Circumdati</taxon>
    </lineage>
</organism>
<evidence type="ECO:0000313" key="4">
    <source>
        <dbReference type="Proteomes" id="UP000325672"/>
    </source>
</evidence>
<evidence type="ECO:0000313" key="3">
    <source>
        <dbReference type="EMBL" id="KAE8142739.1"/>
    </source>
</evidence>
<keyword evidence="2" id="KW-1133">Transmembrane helix</keyword>
<accession>A0A5N6T982</accession>
<dbReference type="RefSeq" id="XP_031918802.1">
    <property type="nucleotide sequence ID" value="XM_032064142.1"/>
</dbReference>
<evidence type="ECO:0000256" key="2">
    <source>
        <dbReference type="SAM" id="Phobius"/>
    </source>
</evidence>
<feature type="transmembrane region" description="Helical" evidence="2">
    <location>
        <begin position="62"/>
        <end position="84"/>
    </location>
</feature>
<dbReference type="PANTHER" id="PTHR47797">
    <property type="entry name" value="DEHYDROGENASE, PUTATIVE (AFU_ORTHOLOGUE AFUA_8G05805)-RELATED"/>
    <property type="match status" value="1"/>
</dbReference>
<feature type="region of interest" description="Disordered" evidence="1">
    <location>
        <begin position="87"/>
        <end position="106"/>
    </location>
</feature>